<name>A0A0K0XGD9_MYCGD</name>
<dbReference type="Proteomes" id="UP000062255">
    <property type="component" value="Chromosome"/>
</dbReference>
<dbReference type="InterPro" id="IPR029069">
    <property type="entry name" value="HotDog_dom_sf"/>
</dbReference>
<dbReference type="PATRIC" id="fig|134601.6.peg.4008"/>
<dbReference type="InterPro" id="IPR052741">
    <property type="entry name" value="Mitochondrial_HTD2"/>
</dbReference>
<dbReference type="SUPFAM" id="SSF54637">
    <property type="entry name" value="Thioesterase/thiol ester dehydrase-isomerase"/>
    <property type="match status" value="1"/>
</dbReference>
<protein>
    <submittedName>
        <fullName evidence="1">Acyl dehydratase</fullName>
    </submittedName>
</protein>
<evidence type="ECO:0000313" key="2">
    <source>
        <dbReference type="Proteomes" id="UP000062255"/>
    </source>
</evidence>
<dbReference type="PANTHER" id="PTHR28152">
    <property type="entry name" value="HYDROXYACYL-THIOESTER DEHYDRATASE TYPE 2, MITOCHONDRIAL"/>
    <property type="match status" value="1"/>
</dbReference>
<dbReference type="GO" id="GO:0019171">
    <property type="term" value="F:(3R)-hydroxyacyl-[acyl-carrier-protein] dehydratase activity"/>
    <property type="evidence" value="ECO:0007669"/>
    <property type="project" value="TreeGrafter"/>
</dbReference>
<dbReference type="AlphaFoldDB" id="A0A0K0XGD9"/>
<dbReference type="EMBL" id="CP012150">
    <property type="protein sequence ID" value="AKS36474.1"/>
    <property type="molecule type" value="Genomic_DNA"/>
</dbReference>
<dbReference type="STRING" id="134601.AFA91_19370"/>
<dbReference type="Gene3D" id="3.10.129.10">
    <property type="entry name" value="Hotdog Thioesterase"/>
    <property type="match status" value="1"/>
</dbReference>
<sequence length="151" mass="16363">MTVRFAEDVSVGDQMAPEVHRPTEVQLFRYCATTWNSHRIHFDRDYAASEGYPNVLVQSHLHGAFLTSLCTGWAGETGRVVRLGYSVRRFACPGDALRCEGTVTGLTTADGGVTVSLELREVRESDGVVCAQGEADVYLPARNGAEPATTA</sequence>
<accession>A0A0K0XGD9</accession>
<proteinExistence type="predicted"/>
<dbReference type="KEGG" id="mgo:AFA91_19370"/>
<evidence type="ECO:0000313" key="1">
    <source>
        <dbReference type="EMBL" id="AKS36474.1"/>
    </source>
</evidence>
<dbReference type="PANTHER" id="PTHR28152:SF1">
    <property type="entry name" value="HYDROXYACYL-THIOESTER DEHYDRATASE TYPE 2, MITOCHONDRIAL"/>
    <property type="match status" value="1"/>
</dbReference>
<gene>
    <name evidence="1" type="ORF">AFA91_19370</name>
</gene>
<reference evidence="1 2" key="1">
    <citation type="submission" date="2015-07" db="EMBL/GenBank/DDBJ databases">
        <title>Complete genome sequence of Mycobacterium goodii X7B, a facultative thermophilic biodesulfurizing bacterium.</title>
        <authorList>
            <person name="Yu B."/>
            <person name="Li F."/>
            <person name="Xu P."/>
        </authorList>
    </citation>
    <scope>NUCLEOTIDE SEQUENCE [LARGE SCALE GENOMIC DNA]</scope>
    <source>
        <strain evidence="1 2">X7B</strain>
    </source>
</reference>
<organism evidence="1 2">
    <name type="scientific">Mycolicibacterium goodii</name>
    <name type="common">Mycobacterium goodii</name>
    <dbReference type="NCBI Taxonomy" id="134601"/>
    <lineage>
        <taxon>Bacteria</taxon>
        <taxon>Bacillati</taxon>
        <taxon>Actinomycetota</taxon>
        <taxon>Actinomycetes</taxon>
        <taxon>Mycobacteriales</taxon>
        <taxon>Mycobacteriaceae</taxon>
        <taxon>Mycolicibacterium</taxon>
    </lineage>
</organism>